<dbReference type="EMBL" id="QGKM01000002">
    <property type="protein sequence ID" value="PWR00553.1"/>
    <property type="molecule type" value="Genomic_DNA"/>
</dbReference>
<dbReference type="AlphaFoldDB" id="A0A317CW29"/>
<keyword evidence="2" id="KW-1185">Reference proteome</keyword>
<organism evidence="1 2">
    <name type="scientific">Leucothrix pacifica</name>
    <dbReference type="NCBI Taxonomy" id="1247513"/>
    <lineage>
        <taxon>Bacteria</taxon>
        <taxon>Pseudomonadati</taxon>
        <taxon>Pseudomonadota</taxon>
        <taxon>Gammaproteobacteria</taxon>
        <taxon>Thiotrichales</taxon>
        <taxon>Thiotrichaceae</taxon>
        <taxon>Leucothrix</taxon>
    </lineage>
</organism>
<dbReference type="Proteomes" id="UP000245539">
    <property type="component" value="Unassembled WGS sequence"/>
</dbReference>
<name>A0A317CW29_9GAMM</name>
<reference evidence="1 2" key="1">
    <citation type="submission" date="2018-05" db="EMBL/GenBank/DDBJ databases">
        <title>Leucothrix arctica sp. nov., isolated from Arctic seawater.</title>
        <authorList>
            <person name="Choi A."/>
            <person name="Baek K."/>
        </authorList>
    </citation>
    <scope>NUCLEOTIDE SEQUENCE [LARGE SCALE GENOMIC DNA]</scope>
    <source>
        <strain evidence="1 2">JCM 18388</strain>
    </source>
</reference>
<protein>
    <submittedName>
        <fullName evidence="1">Uncharacterized protein</fullName>
    </submittedName>
</protein>
<dbReference type="OrthoDB" id="8449038at2"/>
<gene>
    <name evidence="1" type="ORF">DKW60_00620</name>
</gene>
<sequence>MVNESTTIELEMGLSEKEFGRALPNAVKPYQLTTQSYGYLLDSDDQQIQIETTALPPRAIASARIPRTMVVLKFSEQSKAQVDEFMQRFNRYMHRGGG</sequence>
<dbReference type="RefSeq" id="WP_109835728.1">
    <property type="nucleotide sequence ID" value="NZ_QGKM01000002.1"/>
</dbReference>
<proteinExistence type="predicted"/>
<evidence type="ECO:0000313" key="1">
    <source>
        <dbReference type="EMBL" id="PWR00553.1"/>
    </source>
</evidence>
<comment type="caution">
    <text evidence="1">The sequence shown here is derived from an EMBL/GenBank/DDBJ whole genome shotgun (WGS) entry which is preliminary data.</text>
</comment>
<accession>A0A317CW29</accession>
<evidence type="ECO:0000313" key="2">
    <source>
        <dbReference type="Proteomes" id="UP000245539"/>
    </source>
</evidence>